<sequence length="94" mass="11103">MRIYEFIWNNDRIEHIARHNITSDEVEDVCFGISLVLKAKSQGENPVYYVLGQTNTGRYLFCVVIQFPDGKGYPVTARPMTDNERKRYQKWRKS</sequence>
<reference evidence="2" key="1">
    <citation type="submission" date="2017-05" db="EMBL/GenBank/DDBJ databases">
        <title>Physiological properties and genetic analysis related to exopolysaccharide production of fresh-water unicellular cyanobacterium Aphanothece sacrum, Suizenji Nori, that has been cultured as a food source in Japan.</title>
        <authorList>
            <person name="Kanesaki Y."/>
            <person name="Yoshikawa S."/>
            <person name="Ohki K."/>
        </authorList>
    </citation>
    <scope>NUCLEOTIDE SEQUENCE [LARGE SCALE GENOMIC DNA]</scope>
    <source>
        <strain evidence="2">FPU1</strain>
    </source>
</reference>
<proteinExistence type="predicted"/>
<comment type="caution">
    <text evidence="1">The sequence shown here is derived from an EMBL/GenBank/DDBJ whole genome shotgun (WGS) entry which is preliminary data.</text>
</comment>
<protein>
    <recommendedName>
        <fullName evidence="3">BrnT family toxin</fullName>
    </recommendedName>
</protein>
<evidence type="ECO:0000313" key="1">
    <source>
        <dbReference type="EMBL" id="GBF81353.1"/>
    </source>
</evidence>
<gene>
    <name evidence="1" type="ORF">AsFPU1_2766</name>
</gene>
<dbReference type="Proteomes" id="UP000287247">
    <property type="component" value="Unassembled WGS sequence"/>
</dbReference>
<keyword evidence="2" id="KW-1185">Reference proteome</keyword>
<evidence type="ECO:0000313" key="2">
    <source>
        <dbReference type="Proteomes" id="UP000287247"/>
    </source>
</evidence>
<organism evidence="1 2">
    <name type="scientific">Aphanothece sacrum FPU1</name>
    <dbReference type="NCBI Taxonomy" id="1920663"/>
    <lineage>
        <taxon>Bacteria</taxon>
        <taxon>Bacillati</taxon>
        <taxon>Cyanobacteriota</taxon>
        <taxon>Cyanophyceae</taxon>
        <taxon>Oscillatoriophycideae</taxon>
        <taxon>Chroococcales</taxon>
        <taxon>Aphanothecaceae</taxon>
        <taxon>Aphanothece</taxon>
    </lineage>
</organism>
<evidence type="ECO:0008006" key="3">
    <source>
        <dbReference type="Google" id="ProtNLM"/>
    </source>
</evidence>
<accession>A0A401IJ76</accession>
<dbReference type="OrthoDB" id="1808578at2"/>
<dbReference type="EMBL" id="BDQK01000013">
    <property type="protein sequence ID" value="GBF81353.1"/>
    <property type="molecule type" value="Genomic_DNA"/>
</dbReference>
<name>A0A401IJ76_APHSA</name>
<dbReference type="RefSeq" id="WP_124976541.1">
    <property type="nucleotide sequence ID" value="NZ_BDQK01000013.1"/>
</dbReference>
<dbReference type="AlphaFoldDB" id="A0A401IJ76"/>